<evidence type="ECO:0000256" key="2">
    <source>
        <dbReference type="ARBA" id="ARBA00022448"/>
    </source>
</evidence>
<sequence>MSASTSGSALSGDRPTSRVSPLPSTTVGTPDPRSVTRSIRRPSPVLPSAYGISRAGWARAGSGRVAVPDGPRPTPDRTSIGSRPVDRTGESATPATGGTGPWGVVRVLCLTQIVGWGVLYYSFLVSLAAIAADTGWGATPALAAFSAALVVAALAGVAVGRVIDRHGPRLLMSAGSALGAVAVVVIAWAPEFAWFVGGWVLAGLAQSMVLYAPAFTAITRWFGPATRTRALLTVTLVAGLSSTIFAPLTTALVEEIGWRRTYLVLAALLAVTTIPAHAVGLRAPWPPEHRNQPDLARPDHGRDRTPGPTAEVPPAPEDDRNRALDPDESASAPENGENRALDAADQPATAPENGENRALDPTDQPASAPENGENRALDPTDQPASAPEGALTDRAGALPPTPRRGPSAGTARMARRRSEGWHAIARSRSFVLLTAATALGAFAMFAATIHLVPMLTWRGLTATAAAWGLGLSGAGQLLGRLGYAPLARHTTAVSRAAGTLAVAGLGIAAVGLLPGPASALIGAAIALGVVRGAFTLLQSTAISDRWGAEGFGTLYGIFNAPNMLAMAVAPWAAGFLTDVTGSYPTTFAILAGAACVAALIATRTAAGASRGTG</sequence>
<evidence type="ECO:0000256" key="5">
    <source>
        <dbReference type="ARBA" id="ARBA00023136"/>
    </source>
</evidence>
<feature type="region of interest" description="Disordered" evidence="6">
    <location>
        <begin position="281"/>
        <end position="415"/>
    </location>
</feature>
<evidence type="ECO:0000256" key="3">
    <source>
        <dbReference type="ARBA" id="ARBA00022692"/>
    </source>
</evidence>
<dbReference type="Gene3D" id="1.20.1250.20">
    <property type="entry name" value="MFS general substrate transporter like domains"/>
    <property type="match status" value="2"/>
</dbReference>
<dbReference type="PANTHER" id="PTHR43385">
    <property type="entry name" value="RIBOFLAVIN TRANSPORTER RIBJ"/>
    <property type="match status" value="1"/>
</dbReference>
<feature type="transmembrane region" description="Helical" evidence="7">
    <location>
        <begin position="138"/>
        <end position="163"/>
    </location>
</feature>
<dbReference type="SUPFAM" id="SSF103473">
    <property type="entry name" value="MFS general substrate transporter"/>
    <property type="match status" value="1"/>
</dbReference>
<dbReference type="Proteomes" id="UP000504882">
    <property type="component" value="Unassembled WGS sequence"/>
</dbReference>
<evidence type="ECO:0000256" key="1">
    <source>
        <dbReference type="ARBA" id="ARBA00004141"/>
    </source>
</evidence>
<dbReference type="InterPro" id="IPR036259">
    <property type="entry name" value="MFS_trans_sf"/>
</dbReference>
<keyword evidence="3 7" id="KW-0812">Transmembrane</keyword>
<feature type="transmembrane region" description="Helical" evidence="7">
    <location>
        <begin position="495"/>
        <end position="513"/>
    </location>
</feature>
<feature type="transmembrane region" description="Helical" evidence="7">
    <location>
        <begin position="430"/>
        <end position="452"/>
    </location>
</feature>
<accession>A0ABY2E0M7</accession>
<dbReference type="InterPro" id="IPR052983">
    <property type="entry name" value="MFS_Riboflavin_Transporter"/>
</dbReference>
<organism evidence="8 9">
    <name type="scientific">Occultella glacieicola</name>
    <dbReference type="NCBI Taxonomy" id="2518684"/>
    <lineage>
        <taxon>Bacteria</taxon>
        <taxon>Bacillati</taxon>
        <taxon>Actinomycetota</taxon>
        <taxon>Actinomycetes</taxon>
        <taxon>Micrococcales</taxon>
        <taxon>Ruaniaceae</taxon>
        <taxon>Occultella</taxon>
    </lineage>
</organism>
<evidence type="ECO:0000256" key="4">
    <source>
        <dbReference type="ARBA" id="ARBA00022989"/>
    </source>
</evidence>
<feature type="region of interest" description="Disordered" evidence="6">
    <location>
        <begin position="61"/>
        <end position="97"/>
    </location>
</feature>
<keyword evidence="9" id="KW-1185">Reference proteome</keyword>
<feature type="transmembrane region" description="Helical" evidence="7">
    <location>
        <begin position="195"/>
        <end position="218"/>
    </location>
</feature>
<comment type="subcellular location">
    <subcellularLocation>
        <location evidence="1">Membrane</location>
        <topology evidence="1">Multi-pass membrane protein</topology>
    </subcellularLocation>
</comment>
<dbReference type="InterPro" id="IPR011701">
    <property type="entry name" value="MFS"/>
</dbReference>
<dbReference type="EMBL" id="SMNA01000007">
    <property type="protein sequence ID" value="TDE91480.1"/>
    <property type="molecule type" value="Genomic_DNA"/>
</dbReference>
<evidence type="ECO:0000313" key="8">
    <source>
        <dbReference type="EMBL" id="TDE91480.1"/>
    </source>
</evidence>
<name>A0ABY2E0M7_9MICO</name>
<feature type="transmembrane region" description="Helical" evidence="7">
    <location>
        <begin position="582"/>
        <end position="601"/>
    </location>
</feature>
<keyword evidence="2" id="KW-0813">Transport</keyword>
<feature type="transmembrane region" description="Helical" evidence="7">
    <location>
        <begin position="519"/>
        <end position="542"/>
    </location>
</feature>
<evidence type="ECO:0000256" key="7">
    <source>
        <dbReference type="SAM" id="Phobius"/>
    </source>
</evidence>
<feature type="compositionally biased region" description="Polar residues" evidence="6">
    <location>
        <begin position="17"/>
        <end position="28"/>
    </location>
</feature>
<feature type="compositionally biased region" description="Basic and acidic residues" evidence="6">
    <location>
        <begin position="287"/>
        <end position="305"/>
    </location>
</feature>
<feature type="region of interest" description="Disordered" evidence="6">
    <location>
        <begin position="1"/>
        <end position="49"/>
    </location>
</feature>
<evidence type="ECO:0000256" key="6">
    <source>
        <dbReference type="SAM" id="MobiDB-lite"/>
    </source>
</evidence>
<feature type="transmembrane region" description="Helical" evidence="7">
    <location>
        <begin position="170"/>
        <end position="189"/>
    </location>
</feature>
<gene>
    <name evidence="8" type="ORF">EXU48_15080</name>
</gene>
<feature type="transmembrane region" description="Helical" evidence="7">
    <location>
        <begin position="554"/>
        <end position="576"/>
    </location>
</feature>
<proteinExistence type="predicted"/>
<feature type="transmembrane region" description="Helical" evidence="7">
    <location>
        <begin position="464"/>
        <end position="483"/>
    </location>
</feature>
<feature type="transmembrane region" description="Helical" evidence="7">
    <location>
        <begin position="262"/>
        <end position="281"/>
    </location>
</feature>
<dbReference type="PANTHER" id="PTHR43385:SF1">
    <property type="entry name" value="RIBOFLAVIN TRANSPORTER RIBJ"/>
    <property type="match status" value="1"/>
</dbReference>
<protein>
    <submittedName>
        <fullName evidence="8">MFS transporter</fullName>
    </submittedName>
</protein>
<comment type="caution">
    <text evidence="8">The sequence shown here is derived from an EMBL/GenBank/DDBJ whole genome shotgun (WGS) entry which is preliminary data.</text>
</comment>
<keyword evidence="5 7" id="KW-0472">Membrane</keyword>
<keyword evidence="4 7" id="KW-1133">Transmembrane helix</keyword>
<feature type="transmembrane region" description="Helical" evidence="7">
    <location>
        <begin position="230"/>
        <end position="250"/>
    </location>
</feature>
<evidence type="ECO:0000313" key="9">
    <source>
        <dbReference type="Proteomes" id="UP000504882"/>
    </source>
</evidence>
<feature type="transmembrane region" description="Helical" evidence="7">
    <location>
        <begin position="113"/>
        <end position="132"/>
    </location>
</feature>
<reference evidence="8 9" key="1">
    <citation type="submission" date="2019-03" db="EMBL/GenBank/DDBJ databases">
        <title>Genomic features of bacteria from cold environments.</title>
        <authorList>
            <person name="Shen L."/>
        </authorList>
    </citation>
    <scope>NUCLEOTIDE SEQUENCE [LARGE SCALE GENOMIC DNA]</scope>
    <source>
        <strain evidence="9">T3246-1</strain>
    </source>
</reference>
<dbReference type="Pfam" id="PF07690">
    <property type="entry name" value="MFS_1"/>
    <property type="match status" value="1"/>
</dbReference>